<dbReference type="Proteomes" id="UP000318331">
    <property type="component" value="Unassembled WGS sequence"/>
</dbReference>
<dbReference type="EMBL" id="VFPN01000003">
    <property type="protein sequence ID" value="TQM61081.1"/>
    <property type="molecule type" value="Genomic_DNA"/>
</dbReference>
<comment type="similarity">
    <text evidence="1">Belongs to the DprA/Smf family.</text>
</comment>
<protein>
    <submittedName>
        <fullName evidence="3">DNA protecting protein DprA</fullName>
    </submittedName>
</protein>
<evidence type="ECO:0000259" key="2">
    <source>
        <dbReference type="Pfam" id="PF02481"/>
    </source>
</evidence>
<dbReference type="GO" id="GO:0009294">
    <property type="term" value="P:DNA-mediated transformation"/>
    <property type="evidence" value="ECO:0007669"/>
    <property type="project" value="InterPro"/>
</dbReference>
<dbReference type="Pfam" id="PF02481">
    <property type="entry name" value="DNA_processg_A"/>
    <property type="match status" value="1"/>
</dbReference>
<sequence>MTYFGLSGNDVRGGARKLLGGAETAEALQVADEVLVLVFARSVWSRLAEPGDRIAGVVINELGAVRVLDELVAGTSSSGLLSLMGDGAREELAASGRDGRRQPATADYLGAACERWRPRLISAEALRACDTAALLAASILVPELDGWPARVNDLGDHSPIALWSRGRVPSALLGASLSMVGSRASTGYGEHATVELASGVAARGLAVVSGGAYGIDGTAHRSALFSHGSTVAVLAGGIDRLYPSGHVSLFDRILADGLIVSEMPPGFSPTRWRFLQRNRIIAALGNATLVCEAGSRSGSLNTAGHAASMGRPLGAVPGPITSASSAGCHKLLREYDAVCVTTVDEAVELAGIAPASGVVPMHDAISGHLLRVTDALRPRKSQTLAEIAAATGLSPGDTRTAVAELELMGRARCDEEGWRSIASRAR</sequence>
<dbReference type="PANTHER" id="PTHR43022">
    <property type="entry name" value="PROTEIN SMF"/>
    <property type="match status" value="1"/>
</dbReference>
<evidence type="ECO:0000313" key="4">
    <source>
        <dbReference type="Proteomes" id="UP000318331"/>
    </source>
</evidence>
<dbReference type="Gene3D" id="3.40.50.450">
    <property type="match status" value="1"/>
</dbReference>
<dbReference type="InterPro" id="IPR003488">
    <property type="entry name" value="DprA"/>
</dbReference>
<name>A0A543HRW0_9MICO</name>
<feature type="domain" description="Smf/DprA SLOG" evidence="2">
    <location>
        <begin position="140"/>
        <end position="348"/>
    </location>
</feature>
<dbReference type="PANTHER" id="PTHR43022:SF1">
    <property type="entry name" value="PROTEIN SMF"/>
    <property type="match status" value="1"/>
</dbReference>
<accession>A0A543HRW0</accession>
<proteinExistence type="inferred from homology"/>
<dbReference type="NCBIfam" id="TIGR00732">
    <property type="entry name" value="dprA"/>
    <property type="match status" value="1"/>
</dbReference>
<dbReference type="OrthoDB" id="9785707at2"/>
<keyword evidence="4" id="KW-1185">Reference proteome</keyword>
<organism evidence="3 4">
    <name type="scientific">Klugiella xanthotipulae</name>
    <dbReference type="NCBI Taxonomy" id="244735"/>
    <lineage>
        <taxon>Bacteria</taxon>
        <taxon>Bacillati</taxon>
        <taxon>Actinomycetota</taxon>
        <taxon>Actinomycetes</taxon>
        <taxon>Micrococcales</taxon>
        <taxon>Microbacteriaceae</taxon>
        <taxon>Klugiella</taxon>
    </lineage>
</organism>
<evidence type="ECO:0000313" key="3">
    <source>
        <dbReference type="EMBL" id="TQM61081.1"/>
    </source>
</evidence>
<gene>
    <name evidence="3" type="ORF">FB466_2010</name>
</gene>
<dbReference type="RefSeq" id="WP_141918178.1">
    <property type="nucleotide sequence ID" value="NZ_BAAAYS010000016.1"/>
</dbReference>
<comment type="caution">
    <text evidence="3">The sequence shown here is derived from an EMBL/GenBank/DDBJ whole genome shotgun (WGS) entry which is preliminary data.</text>
</comment>
<dbReference type="SUPFAM" id="SSF102405">
    <property type="entry name" value="MCP/YpsA-like"/>
    <property type="match status" value="1"/>
</dbReference>
<evidence type="ECO:0000256" key="1">
    <source>
        <dbReference type="ARBA" id="ARBA00006525"/>
    </source>
</evidence>
<dbReference type="AlphaFoldDB" id="A0A543HRW0"/>
<reference evidence="3 4" key="1">
    <citation type="submission" date="2019-06" db="EMBL/GenBank/DDBJ databases">
        <title>Sequencing the genomes of 1000 actinobacteria strains.</title>
        <authorList>
            <person name="Klenk H.-P."/>
        </authorList>
    </citation>
    <scope>NUCLEOTIDE SEQUENCE [LARGE SCALE GENOMIC DNA]</scope>
    <source>
        <strain evidence="3 4">DSM 18031</strain>
    </source>
</reference>
<dbReference type="InterPro" id="IPR057666">
    <property type="entry name" value="DrpA_SLOG"/>
</dbReference>